<dbReference type="PROSITE" id="PS00785">
    <property type="entry name" value="5_NUCLEOTIDASE_1"/>
    <property type="match status" value="1"/>
</dbReference>
<feature type="domain" description="Calcineurin-like phosphoesterase" evidence="12">
    <location>
        <begin position="11"/>
        <end position="243"/>
    </location>
</feature>
<protein>
    <submittedName>
        <fullName evidence="14">Bifunctional metallophosphatase/5'-nucleotidase</fullName>
    </submittedName>
</protein>
<comment type="cofactor">
    <cofactor evidence="3">
        <name>a divalent metal cation</name>
        <dbReference type="ChEBI" id="CHEBI:60240"/>
    </cofactor>
</comment>
<dbReference type="InterPro" id="IPR006146">
    <property type="entry name" value="5'-Nucleotdase_CS"/>
</dbReference>
<evidence type="ECO:0000256" key="11">
    <source>
        <dbReference type="RuleBase" id="RU362119"/>
    </source>
</evidence>
<evidence type="ECO:0000256" key="9">
    <source>
        <dbReference type="ARBA" id="ARBA00022801"/>
    </source>
</evidence>
<dbReference type="EMBL" id="JACJVR010000127">
    <property type="protein sequence ID" value="MBB6695371.1"/>
    <property type="molecule type" value="Genomic_DNA"/>
</dbReference>
<comment type="similarity">
    <text evidence="5 11">Belongs to the 5'-nucleotidase family.</text>
</comment>
<dbReference type="Proteomes" id="UP000553776">
    <property type="component" value="Unassembled WGS sequence"/>
</dbReference>
<dbReference type="InterPro" id="IPR004843">
    <property type="entry name" value="Calcineurin-like_PHP"/>
</dbReference>
<dbReference type="Pfam" id="PF02872">
    <property type="entry name" value="5_nucleotid_C"/>
    <property type="match status" value="1"/>
</dbReference>
<dbReference type="Pfam" id="PF00149">
    <property type="entry name" value="Metallophos"/>
    <property type="match status" value="1"/>
</dbReference>
<dbReference type="PROSITE" id="PS00786">
    <property type="entry name" value="5_NUCLEOTIDASE_2"/>
    <property type="match status" value="1"/>
</dbReference>
<feature type="domain" description="5'-Nucleotidase C-terminal" evidence="13">
    <location>
        <begin position="332"/>
        <end position="492"/>
    </location>
</feature>
<comment type="catalytic activity">
    <reaction evidence="1">
        <text>a ribonucleoside 3'-phosphate + H2O = a ribonucleoside + phosphate</text>
        <dbReference type="Rhea" id="RHEA:10144"/>
        <dbReference type="ChEBI" id="CHEBI:13197"/>
        <dbReference type="ChEBI" id="CHEBI:15377"/>
        <dbReference type="ChEBI" id="CHEBI:18254"/>
        <dbReference type="ChEBI" id="CHEBI:43474"/>
        <dbReference type="EC" id="3.1.3.6"/>
    </reaction>
</comment>
<evidence type="ECO:0000259" key="12">
    <source>
        <dbReference type="Pfam" id="PF00149"/>
    </source>
</evidence>
<accession>A0A841UBN8</accession>
<dbReference type="GO" id="GO:0008663">
    <property type="term" value="F:2',3'-cyclic-nucleotide 2'-phosphodiesterase activity"/>
    <property type="evidence" value="ECO:0007669"/>
    <property type="project" value="UniProtKB-EC"/>
</dbReference>
<evidence type="ECO:0000256" key="3">
    <source>
        <dbReference type="ARBA" id="ARBA00001968"/>
    </source>
</evidence>
<dbReference type="GO" id="GO:0009166">
    <property type="term" value="P:nucleotide catabolic process"/>
    <property type="evidence" value="ECO:0007669"/>
    <property type="project" value="InterPro"/>
</dbReference>
<dbReference type="Gene3D" id="3.90.780.10">
    <property type="entry name" value="5'-Nucleotidase, C-terminal domain"/>
    <property type="match status" value="1"/>
</dbReference>
<evidence type="ECO:0000256" key="5">
    <source>
        <dbReference type="ARBA" id="ARBA00006654"/>
    </source>
</evidence>
<keyword evidence="15" id="KW-1185">Reference proteome</keyword>
<evidence type="ECO:0000259" key="13">
    <source>
        <dbReference type="Pfam" id="PF02872"/>
    </source>
</evidence>
<dbReference type="CDD" id="cd07410">
    <property type="entry name" value="MPP_CpdB_N"/>
    <property type="match status" value="1"/>
</dbReference>
<proteinExistence type="inferred from homology"/>
<keyword evidence="10" id="KW-0511">Multifunctional enzyme</keyword>
<dbReference type="GO" id="GO:0046872">
    <property type="term" value="F:metal ion binding"/>
    <property type="evidence" value="ECO:0007669"/>
    <property type="project" value="UniProtKB-KW"/>
</dbReference>
<dbReference type="InterPro" id="IPR036907">
    <property type="entry name" value="5'-Nucleotdase_C_sf"/>
</dbReference>
<dbReference type="InterPro" id="IPR041827">
    <property type="entry name" value="CpdB_N"/>
</dbReference>
<dbReference type="Gene3D" id="3.60.21.10">
    <property type="match status" value="1"/>
</dbReference>
<keyword evidence="6" id="KW-0479">Metal-binding</keyword>
<dbReference type="PANTHER" id="PTHR11575">
    <property type="entry name" value="5'-NUCLEOTIDASE-RELATED"/>
    <property type="match status" value="1"/>
</dbReference>
<keyword evidence="7" id="KW-0732">Signal</keyword>
<dbReference type="GO" id="GO:0008254">
    <property type="term" value="F:3'-nucleotidase activity"/>
    <property type="evidence" value="ECO:0007669"/>
    <property type="project" value="UniProtKB-EC"/>
</dbReference>
<dbReference type="InterPro" id="IPR008334">
    <property type="entry name" value="5'-Nucleotdase_C"/>
</dbReference>
<dbReference type="SUPFAM" id="SSF56300">
    <property type="entry name" value="Metallo-dependent phosphatases"/>
    <property type="match status" value="1"/>
</dbReference>
<evidence type="ECO:0000256" key="10">
    <source>
        <dbReference type="ARBA" id="ARBA00023268"/>
    </source>
</evidence>
<dbReference type="RefSeq" id="WP_185139320.1">
    <property type="nucleotide sequence ID" value="NZ_JACJVR010000127.1"/>
</dbReference>
<dbReference type="PRINTS" id="PR01607">
    <property type="entry name" value="APYRASEFAMLY"/>
</dbReference>
<name>A0A841UBN8_9BACL</name>
<keyword evidence="8 11" id="KW-0547">Nucleotide-binding</keyword>
<dbReference type="InterPro" id="IPR006179">
    <property type="entry name" value="5_nucleotidase/apyrase"/>
</dbReference>
<gene>
    <name evidence="14" type="ORF">H7B90_28650</name>
</gene>
<evidence type="ECO:0000256" key="1">
    <source>
        <dbReference type="ARBA" id="ARBA00000527"/>
    </source>
</evidence>
<dbReference type="GO" id="GO:0000166">
    <property type="term" value="F:nucleotide binding"/>
    <property type="evidence" value="ECO:0007669"/>
    <property type="project" value="UniProtKB-KW"/>
</dbReference>
<comment type="caution">
    <text evidence="14">The sequence shown here is derived from an EMBL/GenBank/DDBJ whole genome shotgun (WGS) entry which is preliminary data.</text>
</comment>
<sequence>MNSPQSVVVAILETSDVHGHVYPTDYRGPGDKPLGLAKLSSIIRRERSAHPSLLLLDNGDSLQGTPFMYHYAKYDGTGVHPAARALKALKYDAAVLGNHEFNYGLDLLNRAIRDSGCPWLSANIVGESDGRPAFGQPYRVFALPEGVRIAVLGVTTHYIPRWEDPSHIQGLAFEDALESARRWVAHIRAAERPDAVVVCYHGGFERDLATGEPTEPPTGENQGYEMCFRLEGVDVLLTGHQHRLLAGEVNGVAVAQPGSAGQAIAKIELEFERTDEGGWAILRKTASLLPVEEETPADAELLALFAEDERRTQQWLDQPIGAAEGDMTIPDPFAARQADHAFAEFVNRVQMEVTGAEISCAAIFTNEARGFSERITMRDVVSNYIYPNTLKVVRLTGRDIRAALEQNARYFAPDEQTGGLRVSAAYLEPKPQHFNYDMWEGVEYVLDISKPEGRRVVKLERNGEPLDPNAEFEVVMNSYRAGGGGNFDMLKDKPVVREIPTDMTEILADYIRKRGTIRASCDHNWRVVYNPGR</sequence>
<evidence type="ECO:0000313" key="15">
    <source>
        <dbReference type="Proteomes" id="UP000553776"/>
    </source>
</evidence>
<dbReference type="PANTHER" id="PTHR11575:SF6">
    <property type="entry name" value="2',3'-CYCLIC-NUCLEOTIDE 2'-PHOSPHODIESTERASE_3'-NUCLEOTIDASE"/>
    <property type="match status" value="1"/>
</dbReference>
<dbReference type="InterPro" id="IPR029052">
    <property type="entry name" value="Metallo-depent_PP-like"/>
</dbReference>
<comment type="subcellular location">
    <subcellularLocation>
        <location evidence="4">Cell envelope</location>
    </subcellularLocation>
</comment>
<reference evidence="14 15" key="1">
    <citation type="submission" date="2020-08" db="EMBL/GenBank/DDBJ databases">
        <title>Cohnella phylogeny.</title>
        <authorList>
            <person name="Dunlap C."/>
        </authorList>
    </citation>
    <scope>NUCLEOTIDE SEQUENCE [LARGE SCALE GENOMIC DNA]</scope>
    <source>
        <strain evidence="14 15">DSM 25239</strain>
    </source>
</reference>
<dbReference type="GO" id="GO:0030288">
    <property type="term" value="C:outer membrane-bounded periplasmic space"/>
    <property type="evidence" value="ECO:0007669"/>
    <property type="project" value="TreeGrafter"/>
</dbReference>
<evidence type="ECO:0000256" key="8">
    <source>
        <dbReference type="ARBA" id="ARBA00022741"/>
    </source>
</evidence>
<evidence type="ECO:0000256" key="2">
    <source>
        <dbReference type="ARBA" id="ARBA00001730"/>
    </source>
</evidence>
<evidence type="ECO:0000256" key="7">
    <source>
        <dbReference type="ARBA" id="ARBA00022729"/>
    </source>
</evidence>
<evidence type="ECO:0000256" key="6">
    <source>
        <dbReference type="ARBA" id="ARBA00022723"/>
    </source>
</evidence>
<organism evidence="14 15">
    <name type="scientific">Cohnella xylanilytica</name>
    <dbReference type="NCBI Taxonomy" id="557555"/>
    <lineage>
        <taxon>Bacteria</taxon>
        <taxon>Bacillati</taxon>
        <taxon>Bacillota</taxon>
        <taxon>Bacilli</taxon>
        <taxon>Bacillales</taxon>
        <taxon>Paenibacillaceae</taxon>
        <taxon>Cohnella</taxon>
    </lineage>
</organism>
<keyword evidence="9 11" id="KW-0378">Hydrolase</keyword>
<dbReference type="SUPFAM" id="SSF55816">
    <property type="entry name" value="5'-nucleotidase (syn. UDP-sugar hydrolase), C-terminal domain"/>
    <property type="match status" value="1"/>
</dbReference>
<evidence type="ECO:0000313" key="14">
    <source>
        <dbReference type="EMBL" id="MBB6695371.1"/>
    </source>
</evidence>
<comment type="catalytic activity">
    <reaction evidence="2">
        <text>a nucleoside 2',3'-cyclic phosphate + H2O = a nucleoside 3'-phosphate + H(+)</text>
        <dbReference type="Rhea" id="RHEA:19621"/>
        <dbReference type="ChEBI" id="CHEBI:15377"/>
        <dbReference type="ChEBI" id="CHEBI:15378"/>
        <dbReference type="ChEBI" id="CHEBI:66949"/>
        <dbReference type="ChEBI" id="CHEBI:66954"/>
        <dbReference type="EC" id="3.1.4.16"/>
    </reaction>
</comment>
<evidence type="ECO:0000256" key="4">
    <source>
        <dbReference type="ARBA" id="ARBA00004196"/>
    </source>
</evidence>
<dbReference type="AlphaFoldDB" id="A0A841UBN8"/>